<accession>A0A6H1ZUS6</accession>
<proteinExistence type="predicted"/>
<dbReference type="EMBL" id="MT145050">
    <property type="protein sequence ID" value="QJI03008.1"/>
    <property type="molecule type" value="Genomic_DNA"/>
</dbReference>
<dbReference type="AlphaFoldDB" id="A0A6H1ZUS6"/>
<organism evidence="1">
    <name type="scientific">viral metagenome</name>
    <dbReference type="NCBI Taxonomy" id="1070528"/>
    <lineage>
        <taxon>unclassified sequences</taxon>
        <taxon>metagenomes</taxon>
        <taxon>organismal metagenomes</taxon>
    </lineage>
</organism>
<sequence>MNKQDGYLLTVLSEKLYENVVKDNSHTFFNLLGHEHPRLSFLL</sequence>
<protein>
    <submittedName>
        <fullName evidence="1">Uncharacterized protein</fullName>
    </submittedName>
</protein>
<evidence type="ECO:0000313" key="2">
    <source>
        <dbReference type="EMBL" id="QJI03008.1"/>
    </source>
</evidence>
<gene>
    <name evidence="1" type="ORF">TM448A01952_0009</name>
    <name evidence="2" type="ORF">TM448B03967_0004</name>
</gene>
<reference evidence="1" key="1">
    <citation type="submission" date="2020-03" db="EMBL/GenBank/DDBJ databases">
        <title>The deep terrestrial virosphere.</title>
        <authorList>
            <person name="Holmfeldt K."/>
            <person name="Nilsson E."/>
            <person name="Simone D."/>
            <person name="Lopez-Fernandez M."/>
            <person name="Wu X."/>
            <person name="de Brujin I."/>
            <person name="Lundin D."/>
            <person name="Andersson A."/>
            <person name="Bertilsson S."/>
            <person name="Dopson M."/>
        </authorList>
    </citation>
    <scope>NUCLEOTIDE SEQUENCE</scope>
    <source>
        <strain evidence="1">TM448A01952</strain>
        <strain evidence="2">TM448B03967</strain>
    </source>
</reference>
<evidence type="ECO:0000313" key="1">
    <source>
        <dbReference type="EMBL" id="QJA51025.1"/>
    </source>
</evidence>
<dbReference type="EMBL" id="MT144232">
    <property type="protein sequence ID" value="QJA51025.1"/>
    <property type="molecule type" value="Genomic_DNA"/>
</dbReference>
<name>A0A6H1ZUS6_9ZZZZ</name>